<gene>
    <name evidence="6" type="ORF">QIS96_15660</name>
</gene>
<dbReference type="PANTHER" id="PTHR30146:SF153">
    <property type="entry name" value="LACTOSE OPERON REPRESSOR"/>
    <property type="match status" value="1"/>
</dbReference>
<keyword evidence="2 6" id="KW-0238">DNA-binding</keyword>
<dbReference type="CDD" id="cd01392">
    <property type="entry name" value="HTH_LacI"/>
    <property type="match status" value="1"/>
</dbReference>
<keyword evidence="7" id="KW-1185">Reference proteome</keyword>
<dbReference type="InterPro" id="IPR046335">
    <property type="entry name" value="LacI/GalR-like_sensor"/>
</dbReference>
<evidence type="ECO:0000313" key="7">
    <source>
        <dbReference type="Proteomes" id="UP001223978"/>
    </source>
</evidence>
<dbReference type="Gene3D" id="1.10.260.40">
    <property type="entry name" value="lambda repressor-like DNA-binding domains"/>
    <property type="match status" value="1"/>
</dbReference>
<evidence type="ECO:0000256" key="4">
    <source>
        <dbReference type="SAM" id="MobiDB-lite"/>
    </source>
</evidence>
<dbReference type="Pfam" id="PF13377">
    <property type="entry name" value="Peripla_BP_3"/>
    <property type="match status" value="1"/>
</dbReference>
<dbReference type="InterPro" id="IPR010982">
    <property type="entry name" value="Lambda_DNA-bd_dom_sf"/>
</dbReference>
<feature type="compositionally biased region" description="Low complexity" evidence="4">
    <location>
        <begin position="330"/>
        <end position="349"/>
    </location>
</feature>
<accession>A0ABT6SDA4</accession>
<keyword evidence="3" id="KW-0804">Transcription</keyword>
<dbReference type="SUPFAM" id="SSF47413">
    <property type="entry name" value="lambda repressor-like DNA-binding domains"/>
    <property type="match status" value="1"/>
</dbReference>
<dbReference type="Gene3D" id="3.40.50.2300">
    <property type="match status" value="2"/>
</dbReference>
<dbReference type="GO" id="GO:0003677">
    <property type="term" value="F:DNA binding"/>
    <property type="evidence" value="ECO:0007669"/>
    <property type="project" value="UniProtKB-KW"/>
</dbReference>
<dbReference type="PANTHER" id="PTHR30146">
    <property type="entry name" value="LACI-RELATED TRANSCRIPTIONAL REPRESSOR"/>
    <property type="match status" value="1"/>
</dbReference>
<dbReference type="Proteomes" id="UP001223978">
    <property type="component" value="Unassembled WGS sequence"/>
</dbReference>
<dbReference type="InterPro" id="IPR000843">
    <property type="entry name" value="HTH_LacI"/>
</dbReference>
<dbReference type="PROSITE" id="PS50932">
    <property type="entry name" value="HTH_LACI_2"/>
    <property type="match status" value="1"/>
</dbReference>
<feature type="region of interest" description="Disordered" evidence="4">
    <location>
        <begin position="307"/>
        <end position="349"/>
    </location>
</feature>
<comment type="caution">
    <text evidence="6">The sequence shown here is derived from an EMBL/GenBank/DDBJ whole genome shotgun (WGS) entry which is preliminary data.</text>
</comment>
<protein>
    <submittedName>
        <fullName evidence="6">LacI family DNA-binding transcriptional regulator</fullName>
    </submittedName>
</protein>
<sequence length="349" mass="36761">MADVAERAGVSVSTVSRTLRGLATVSPEAKRRVEDAARELSFVISRQASSLVTGKTGSVAVLAPTLNSWFTGSVLAGLGPVLRTAGLDLLVYSASDLAERAEFFEQLPARRNADALLVVSFDLTAEESARLDGLGVPVVYVSQRSSGRPSVYVDDVAGARAGVRHLVNLGHRRIAFLRSRRGAAGFTFSSRRRIDGYREALREAGVEPSDELVVDVSAPGRRGTEEAIGTLLGLREPPTAVFAEVDQIAIEAIGVLRSAHIPVPDRISVLGFDDHDMAQWMELTTVAQPAVELGRVAGELARALIDDPNADPTAHRELPTSLIPRGSTGPVGSVGAGESVGSVEPGSEG</sequence>
<evidence type="ECO:0000313" key="6">
    <source>
        <dbReference type="EMBL" id="MDI3405251.1"/>
    </source>
</evidence>
<keyword evidence="1" id="KW-0805">Transcription regulation</keyword>
<evidence type="ECO:0000256" key="3">
    <source>
        <dbReference type="ARBA" id="ARBA00023163"/>
    </source>
</evidence>
<dbReference type="EMBL" id="JASCIQ010000014">
    <property type="protein sequence ID" value="MDI3405251.1"/>
    <property type="molecule type" value="Genomic_DNA"/>
</dbReference>
<evidence type="ECO:0000256" key="1">
    <source>
        <dbReference type="ARBA" id="ARBA00023015"/>
    </source>
</evidence>
<organism evidence="6 7">
    <name type="scientific">Streptomyces cavernicola</name>
    <dbReference type="NCBI Taxonomy" id="3043613"/>
    <lineage>
        <taxon>Bacteria</taxon>
        <taxon>Bacillati</taxon>
        <taxon>Actinomycetota</taxon>
        <taxon>Actinomycetes</taxon>
        <taxon>Kitasatosporales</taxon>
        <taxon>Streptomycetaceae</taxon>
        <taxon>Streptomyces</taxon>
    </lineage>
</organism>
<dbReference type="SUPFAM" id="SSF53822">
    <property type="entry name" value="Periplasmic binding protein-like I"/>
    <property type="match status" value="1"/>
</dbReference>
<evidence type="ECO:0000256" key="2">
    <source>
        <dbReference type="ARBA" id="ARBA00023125"/>
    </source>
</evidence>
<feature type="domain" description="HTH lacI-type" evidence="5">
    <location>
        <begin position="1"/>
        <end position="53"/>
    </location>
</feature>
<name>A0ABT6SDA4_9ACTN</name>
<dbReference type="InterPro" id="IPR028082">
    <property type="entry name" value="Peripla_BP_I"/>
</dbReference>
<reference evidence="6 7" key="1">
    <citation type="submission" date="2023-05" db="EMBL/GenBank/DDBJ databases">
        <title>Draft genome sequence of Streptomyces sp. B-S-A6 isolated from a cave soil in Thailand.</title>
        <authorList>
            <person name="Chamroensaksri N."/>
            <person name="Muangham S."/>
        </authorList>
    </citation>
    <scope>NUCLEOTIDE SEQUENCE [LARGE SCALE GENOMIC DNA]</scope>
    <source>
        <strain evidence="6 7">B-S-A6</strain>
    </source>
</reference>
<evidence type="ECO:0000259" key="5">
    <source>
        <dbReference type="PROSITE" id="PS50932"/>
    </source>
</evidence>
<dbReference type="SMART" id="SM00354">
    <property type="entry name" value="HTH_LACI"/>
    <property type="match status" value="1"/>
</dbReference>
<dbReference type="Pfam" id="PF00356">
    <property type="entry name" value="LacI"/>
    <property type="match status" value="1"/>
</dbReference>
<proteinExistence type="predicted"/>
<dbReference type="CDD" id="cd06267">
    <property type="entry name" value="PBP1_LacI_sugar_binding-like"/>
    <property type="match status" value="1"/>
</dbReference>